<accession>A0ABR1FNN0</accession>
<feature type="compositionally biased region" description="Basic residues" evidence="1">
    <location>
        <begin position="219"/>
        <end position="230"/>
    </location>
</feature>
<dbReference type="Proteomes" id="UP001363151">
    <property type="component" value="Unassembled WGS sequence"/>
</dbReference>
<gene>
    <name evidence="3" type="ORF">SO694_00204012</name>
</gene>
<reference evidence="3 4" key="1">
    <citation type="submission" date="2024-03" db="EMBL/GenBank/DDBJ databases">
        <title>Aureococcus anophagefferens CCMP1851 and Kratosvirus quantuckense: Draft genome of a second virus-susceptible host strain in the model system.</title>
        <authorList>
            <person name="Chase E."/>
            <person name="Truchon A.R."/>
            <person name="Schepens W."/>
            <person name="Wilhelm S.W."/>
        </authorList>
    </citation>
    <scope>NUCLEOTIDE SEQUENCE [LARGE SCALE GENOMIC DNA]</scope>
    <source>
        <strain evidence="3 4">CCMP1851</strain>
    </source>
</reference>
<evidence type="ECO:0000313" key="4">
    <source>
        <dbReference type="Proteomes" id="UP001363151"/>
    </source>
</evidence>
<evidence type="ECO:0000313" key="3">
    <source>
        <dbReference type="EMBL" id="KAK7234297.1"/>
    </source>
</evidence>
<name>A0ABR1FNN0_AURAN</name>
<proteinExistence type="predicted"/>
<feature type="region of interest" description="Disordered" evidence="1">
    <location>
        <begin position="1"/>
        <end position="77"/>
    </location>
</feature>
<dbReference type="EMBL" id="JBBJCI010000332">
    <property type="protein sequence ID" value="KAK7234297.1"/>
    <property type="molecule type" value="Genomic_DNA"/>
</dbReference>
<comment type="caution">
    <text evidence="3">The sequence shown here is derived from an EMBL/GenBank/DDBJ whole genome shotgun (WGS) entry which is preliminary data.</text>
</comment>
<protein>
    <recommendedName>
        <fullName evidence="2">PKD/REJ-like domain-containing protein</fullName>
    </recommendedName>
</protein>
<feature type="compositionally biased region" description="Pro residues" evidence="1">
    <location>
        <begin position="196"/>
        <end position="212"/>
    </location>
</feature>
<dbReference type="InterPro" id="IPR002859">
    <property type="entry name" value="PKD/REJ-like"/>
</dbReference>
<feature type="region of interest" description="Disordered" evidence="1">
    <location>
        <begin position="194"/>
        <end position="236"/>
    </location>
</feature>
<evidence type="ECO:0000259" key="2">
    <source>
        <dbReference type="Pfam" id="PF02010"/>
    </source>
</evidence>
<organism evidence="3 4">
    <name type="scientific">Aureococcus anophagefferens</name>
    <name type="common">Harmful bloom alga</name>
    <dbReference type="NCBI Taxonomy" id="44056"/>
    <lineage>
        <taxon>Eukaryota</taxon>
        <taxon>Sar</taxon>
        <taxon>Stramenopiles</taxon>
        <taxon>Ochrophyta</taxon>
        <taxon>Pelagophyceae</taxon>
        <taxon>Pelagomonadales</taxon>
        <taxon>Pelagomonadaceae</taxon>
        <taxon>Aureococcus</taxon>
    </lineage>
</organism>
<feature type="domain" description="PKD/REJ-like" evidence="2">
    <location>
        <begin position="562"/>
        <end position="622"/>
    </location>
</feature>
<sequence>MPSSKPTVAPSTAAPSTAAPSKKPSASPTTRSPTTRSPTTDAPTTFSPTTFSPTTFSPSTLAPSTSSPSPAPSAASYSVSGRLTFGGMTVDEAEAHDFVFVAAVADVAGVDGGAVSVAFSGARRRLDEGGGVAVTYGIAAASSAEASALGSDLADVDAGAVDAAVAKAAEDAGVADAFADVETVDVAAPVVEVLAPPTPRPTRPPTPAPNPAPTTARPSRARPATRRRPRPSAAPTAAACADLAAAGAVARRRARVGGVLDTGAELLATFDVATDRAGFAAGVPFGCGAVLAFAGADAASCYWVDASRVSADVGPATAFSPGDNATLVAGVLRVRCAGRCDCDASANASSVVAAPPAAPVAPVAVLEGPTTVGACDGLAVDAYLSTGGGGRDLTYAWSAAPGDASAVAGLVAAANLDGGRPEFLAAPADLEALHAAGVDALEVTVVVANFLGGVSAPAAPLVVEIRRDAPPVLEVVGGVALAAYRPDALSVRAEAIATSCDGREAADRAVAITWRLFDDAGGLVDLASTSNDQRYFKLPAYSLEAATAYALEARAVDVVGGANATQTVALSVGTSPVVAVLAGGDRVVPAAAALDVDASGSYDGDVEATAPSKLTFAWACDDAACDAALGDSQAPKRTVDLAPGTYAIAVTATAPDGRAGAAAATYVVAAEPAPVVAVDGPAGRVAATSRVVLYGSASHGGGGNA</sequence>
<evidence type="ECO:0000256" key="1">
    <source>
        <dbReference type="SAM" id="MobiDB-lite"/>
    </source>
</evidence>
<feature type="compositionally biased region" description="Low complexity" evidence="1">
    <location>
        <begin position="1"/>
        <end position="76"/>
    </location>
</feature>
<dbReference type="Pfam" id="PF02010">
    <property type="entry name" value="REJ"/>
    <property type="match status" value="1"/>
</dbReference>
<keyword evidence="4" id="KW-1185">Reference proteome</keyword>